<geneLocation type="chloroplast" evidence="11"/>
<dbReference type="Gene3D" id="1.10.150.20">
    <property type="entry name" value="5' to 3' exonuclease, C-terminal subdomain"/>
    <property type="match status" value="1"/>
</dbReference>
<comment type="similarity">
    <text evidence="2 8">Belongs to the RNA polymerase alpha chain family.</text>
</comment>
<comment type="function">
    <text evidence="1 8">DNA-dependent RNA polymerase catalyzes the transcription of DNA into RNA using the four ribonucleoside triphosphates as substrates.</text>
</comment>
<dbReference type="InterPro" id="IPR011262">
    <property type="entry name" value="DNA-dir_RNA_pol_insert"/>
</dbReference>
<gene>
    <name evidence="8 11" type="primary">rpoA</name>
</gene>
<feature type="region of interest" description="Alpha C-terminal domain (alpha-CTD)" evidence="8">
    <location>
        <begin position="268"/>
        <end position="340"/>
    </location>
</feature>
<dbReference type="InterPro" id="IPR036643">
    <property type="entry name" value="RNApol_insert_sf"/>
</dbReference>
<keyword evidence="5 8" id="KW-0548">Nucleotidyltransferase</keyword>
<sequence>MLTYETPISTQAIQWKCVESKTESRRLHYGRFVVSPFKRGQVSTVGIATRRASLEEVQGTSITCARFHGVLHEYSTITGIQETIRDVSVNLKEIAPKSDSNDVKKAVSSVTGPKEVTAGDTSLPPSVKAIDDSQYIVTITQPISVNIELKIEKDCGYRIENSGECGGEEFPVDAVSMPVRNVNYSVHLFGSGRATRETSFIEIWTNGSPTPDEAISEASEKLIDLSTPLSHVKRGDVPYIYPGGGESSSASAGSSSQIYDVNELEGKLLKETFIDQLELPARASNCLKKAKIHTIADLLNYSREDSSKIKSFGQKSVDQVSKALWEHFAMELPKNELHIS</sequence>
<dbReference type="Gene3D" id="3.30.1360.10">
    <property type="entry name" value="RNA polymerase, RBP11-like subunit"/>
    <property type="match status" value="1"/>
</dbReference>
<dbReference type="SMART" id="SM00662">
    <property type="entry name" value="RPOLD"/>
    <property type="match status" value="1"/>
</dbReference>
<dbReference type="GO" id="GO:0003899">
    <property type="term" value="F:DNA-directed RNA polymerase activity"/>
    <property type="evidence" value="ECO:0007669"/>
    <property type="project" value="UniProtKB-UniRule"/>
</dbReference>
<dbReference type="CDD" id="cd06928">
    <property type="entry name" value="RNAP_alpha_NTD"/>
    <property type="match status" value="1"/>
</dbReference>
<keyword evidence="11" id="KW-0150">Chloroplast</keyword>
<dbReference type="InterPro" id="IPR011773">
    <property type="entry name" value="DNA-dir_RpoA"/>
</dbReference>
<evidence type="ECO:0000259" key="10">
    <source>
        <dbReference type="SMART" id="SM00662"/>
    </source>
</evidence>
<dbReference type="Pfam" id="PF01193">
    <property type="entry name" value="RNA_pol_L"/>
    <property type="match status" value="1"/>
</dbReference>
<dbReference type="AlphaFoldDB" id="A0A248RED1"/>
<feature type="region of interest" description="Alpha N-terminal domain (alpha-NTD)" evidence="8">
    <location>
        <begin position="1"/>
        <end position="246"/>
    </location>
</feature>
<comment type="subunit">
    <text evidence="8">In plastids the minimal PEP RNA polymerase catalytic core is composed of four subunits: alpha, beta, beta', and beta''. When a (nuclear-encoded) sigma factor is associated with the core the holoenzyme is formed, which can initiate transcription.</text>
</comment>
<dbReference type="GeneID" id="33947985"/>
<feature type="region of interest" description="Disordered" evidence="9">
    <location>
        <begin position="104"/>
        <end position="123"/>
    </location>
</feature>
<evidence type="ECO:0000256" key="9">
    <source>
        <dbReference type="SAM" id="MobiDB-lite"/>
    </source>
</evidence>
<dbReference type="NCBIfam" id="TIGR02027">
    <property type="entry name" value="rpoA"/>
    <property type="match status" value="1"/>
</dbReference>
<comment type="domain">
    <text evidence="8">The N-terminal domain is essential for RNAP assembly and basal transcription, whereas the C-terminal domain is involved in interaction with transcriptional regulators and with upstream promoter elements.</text>
</comment>
<keyword evidence="11" id="KW-0934">Plastid</keyword>
<evidence type="ECO:0000256" key="8">
    <source>
        <dbReference type="HAMAP-Rule" id="MF_00059"/>
    </source>
</evidence>
<feature type="domain" description="DNA-directed RNA polymerase RpoA/D/Rpb3-type" evidence="10">
    <location>
        <begin position="29"/>
        <end position="232"/>
    </location>
</feature>
<dbReference type="InterPro" id="IPR011263">
    <property type="entry name" value="DNA-dir_RNA_pol_RpoA/D/Rpb3"/>
</dbReference>
<organism evidence="11">
    <name type="scientific">Matteuccia struthiopteris</name>
    <name type="common">European ostrich fern</name>
    <name type="synonym">Osmunda struthiopteris</name>
    <dbReference type="NCBI Taxonomy" id="3277"/>
    <lineage>
        <taxon>Eukaryota</taxon>
        <taxon>Viridiplantae</taxon>
        <taxon>Streptophyta</taxon>
        <taxon>Embryophyta</taxon>
        <taxon>Tracheophyta</taxon>
        <taxon>Polypodiopsida</taxon>
        <taxon>Polypodiidae</taxon>
        <taxon>Polypodiales</taxon>
        <taxon>Aspleniineae</taxon>
        <taxon>Onocleaceae</taxon>
        <taxon>Matteuccia</taxon>
    </lineage>
</organism>
<keyword evidence="4 8" id="KW-0808">Transferase</keyword>
<accession>A0A248RED1</accession>
<dbReference type="GO" id="GO:0003677">
    <property type="term" value="F:DNA binding"/>
    <property type="evidence" value="ECO:0007669"/>
    <property type="project" value="UniProtKB-UniRule"/>
</dbReference>
<dbReference type="GO" id="GO:0000428">
    <property type="term" value="C:DNA-directed RNA polymerase complex"/>
    <property type="evidence" value="ECO:0007669"/>
    <property type="project" value="UniProtKB-KW"/>
</dbReference>
<dbReference type="RefSeq" id="YP_009427156.1">
    <property type="nucleotide sequence ID" value="NC_035859.1"/>
</dbReference>
<proteinExistence type="inferred from homology"/>
<evidence type="ECO:0000313" key="11">
    <source>
        <dbReference type="EMBL" id="ASU95815.1"/>
    </source>
</evidence>
<comment type="catalytic activity">
    <reaction evidence="7 8">
        <text>RNA(n) + a ribonucleoside 5'-triphosphate = RNA(n+1) + diphosphate</text>
        <dbReference type="Rhea" id="RHEA:21248"/>
        <dbReference type="Rhea" id="RHEA-COMP:14527"/>
        <dbReference type="Rhea" id="RHEA-COMP:17342"/>
        <dbReference type="ChEBI" id="CHEBI:33019"/>
        <dbReference type="ChEBI" id="CHEBI:61557"/>
        <dbReference type="ChEBI" id="CHEBI:140395"/>
        <dbReference type="EC" id="2.7.7.6"/>
    </reaction>
</comment>
<evidence type="ECO:0000256" key="7">
    <source>
        <dbReference type="ARBA" id="ARBA00048552"/>
    </source>
</evidence>
<dbReference type="GO" id="GO:0006351">
    <property type="term" value="P:DNA-templated transcription"/>
    <property type="evidence" value="ECO:0007669"/>
    <property type="project" value="UniProtKB-UniRule"/>
</dbReference>
<dbReference type="Pfam" id="PF01000">
    <property type="entry name" value="RNA_pol_A_bac"/>
    <property type="match status" value="1"/>
</dbReference>
<evidence type="ECO:0000256" key="4">
    <source>
        <dbReference type="ARBA" id="ARBA00022679"/>
    </source>
</evidence>
<dbReference type="InterPro" id="IPR036603">
    <property type="entry name" value="RBP11-like"/>
</dbReference>
<dbReference type="GO" id="GO:0046983">
    <property type="term" value="F:protein dimerization activity"/>
    <property type="evidence" value="ECO:0007669"/>
    <property type="project" value="InterPro"/>
</dbReference>
<evidence type="ECO:0000256" key="5">
    <source>
        <dbReference type="ARBA" id="ARBA00022695"/>
    </source>
</evidence>
<keyword evidence="3 8" id="KW-0240">DNA-directed RNA polymerase</keyword>
<dbReference type="Pfam" id="PF03118">
    <property type="entry name" value="RNA_pol_A_CTD"/>
    <property type="match status" value="1"/>
</dbReference>
<dbReference type="InterPro" id="IPR011260">
    <property type="entry name" value="RNAP_asu_C"/>
</dbReference>
<dbReference type="SUPFAM" id="SSF47789">
    <property type="entry name" value="C-terminal domain of RNA polymerase alpha subunit"/>
    <property type="match status" value="1"/>
</dbReference>
<evidence type="ECO:0000256" key="3">
    <source>
        <dbReference type="ARBA" id="ARBA00022478"/>
    </source>
</evidence>
<evidence type="ECO:0000256" key="2">
    <source>
        <dbReference type="ARBA" id="ARBA00007123"/>
    </source>
</evidence>
<dbReference type="SUPFAM" id="SSF55257">
    <property type="entry name" value="RBP11-like subunits of RNA polymerase"/>
    <property type="match status" value="1"/>
</dbReference>
<name>A0A248RED1_MATST</name>
<dbReference type="Gene3D" id="2.170.120.12">
    <property type="entry name" value="DNA-directed RNA polymerase, insert domain"/>
    <property type="match status" value="1"/>
</dbReference>
<comment type="subcellular location">
    <subcellularLocation>
        <location evidence="8">Plastid</location>
        <location evidence="8">Chloroplast</location>
    </subcellularLocation>
</comment>
<dbReference type="SUPFAM" id="SSF56553">
    <property type="entry name" value="Insert subdomain of RNA polymerase alpha subunit"/>
    <property type="match status" value="1"/>
</dbReference>
<evidence type="ECO:0000256" key="1">
    <source>
        <dbReference type="ARBA" id="ARBA00004026"/>
    </source>
</evidence>
<dbReference type="EMBL" id="KY427353">
    <property type="protein sequence ID" value="ASU95815.1"/>
    <property type="molecule type" value="Genomic_DNA"/>
</dbReference>
<evidence type="ECO:0000256" key="6">
    <source>
        <dbReference type="ARBA" id="ARBA00023163"/>
    </source>
</evidence>
<dbReference type="GO" id="GO:0009507">
    <property type="term" value="C:chloroplast"/>
    <property type="evidence" value="ECO:0007669"/>
    <property type="project" value="UniProtKB-SubCell"/>
</dbReference>
<reference evidence="11" key="1">
    <citation type="journal article" date="2017" name="Genome Biol. Evol.">
        <title>Plastid Phylogenomics Resolve Deep Relationships among Eupolypod II Ferns with Rapid Radiation and Rate Heterogeneity.</title>
        <authorList>
            <person name="Wei R."/>
            <person name="Yan Y.-H."/>
            <person name="Harris A.J."/>
            <person name="Kang J.-S."/>
            <person name="Shen H."/>
            <person name="Xiang Q.-P."/>
            <person name="Zhang X.-C."/>
        </authorList>
    </citation>
    <scope>NUCLEOTIDE SEQUENCE</scope>
</reference>
<dbReference type="EC" id="2.7.7.6" evidence="8"/>
<keyword evidence="6 8" id="KW-0804">Transcription</keyword>
<dbReference type="HAMAP" id="MF_00059">
    <property type="entry name" value="RNApol_bact_RpoA"/>
    <property type="match status" value="1"/>
</dbReference>
<protein>
    <recommendedName>
        <fullName evidence="8">DNA-directed RNA polymerase subunit alpha</fullName>
        <shortName evidence="8">PEP</shortName>
        <ecNumber evidence="8">2.7.7.6</ecNumber>
    </recommendedName>
    <alternativeName>
        <fullName evidence="8">Plastid-encoded RNA polymerase subunit alpha</fullName>
        <shortName evidence="8">RNA polymerase subunit alpha</shortName>
    </alternativeName>
</protein>